<accession>A0AAV7S1Z1</accession>
<comment type="caution">
    <text evidence="1">The sequence shown here is derived from an EMBL/GenBank/DDBJ whole genome shotgun (WGS) entry which is preliminary data.</text>
</comment>
<proteinExistence type="predicted"/>
<sequence length="104" mass="10928">MTVGIFTRKLGVSEGAKIWRSRGSSCCCCGLPAGREPRVTGSGETQPPVSLTLCTEPTPELTSQRHLPRLPPATNLVAPALLVGVVPWSACCSIRHPLPAGLLL</sequence>
<organism evidence="1 2">
    <name type="scientific">Pleurodeles waltl</name>
    <name type="common">Iberian ribbed newt</name>
    <dbReference type="NCBI Taxonomy" id="8319"/>
    <lineage>
        <taxon>Eukaryota</taxon>
        <taxon>Metazoa</taxon>
        <taxon>Chordata</taxon>
        <taxon>Craniata</taxon>
        <taxon>Vertebrata</taxon>
        <taxon>Euteleostomi</taxon>
        <taxon>Amphibia</taxon>
        <taxon>Batrachia</taxon>
        <taxon>Caudata</taxon>
        <taxon>Salamandroidea</taxon>
        <taxon>Salamandridae</taxon>
        <taxon>Pleurodelinae</taxon>
        <taxon>Pleurodeles</taxon>
    </lineage>
</organism>
<keyword evidence="2" id="KW-1185">Reference proteome</keyword>
<evidence type="ECO:0000313" key="2">
    <source>
        <dbReference type="Proteomes" id="UP001066276"/>
    </source>
</evidence>
<dbReference type="Proteomes" id="UP001066276">
    <property type="component" value="Chromosome 5"/>
</dbReference>
<name>A0AAV7S1Z1_PLEWA</name>
<reference evidence="1" key="1">
    <citation type="journal article" date="2022" name="bioRxiv">
        <title>Sequencing and chromosome-scale assembly of the giantPleurodeles waltlgenome.</title>
        <authorList>
            <person name="Brown T."/>
            <person name="Elewa A."/>
            <person name="Iarovenko S."/>
            <person name="Subramanian E."/>
            <person name="Araus A.J."/>
            <person name="Petzold A."/>
            <person name="Susuki M."/>
            <person name="Suzuki K.-i.T."/>
            <person name="Hayashi T."/>
            <person name="Toyoda A."/>
            <person name="Oliveira C."/>
            <person name="Osipova E."/>
            <person name="Leigh N.D."/>
            <person name="Simon A."/>
            <person name="Yun M.H."/>
        </authorList>
    </citation>
    <scope>NUCLEOTIDE SEQUENCE</scope>
    <source>
        <strain evidence="1">20211129_DDA</strain>
        <tissue evidence="1">Liver</tissue>
    </source>
</reference>
<evidence type="ECO:0000313" key="1">
    <source>
        <dbReference type="EMBL" id="KAJ1157273.1"/>
    </source>
</evidence>
<dbReference type="AlphaFoldDB" id="A0AAV7S1Z1"/>
<gene>
    <name evidence="1" type="ORF">NDU88_009988</name>
</gene>
<dbReference type="EMBL" id="JANPWB010000009">
    <property type="protein sequence ID" value="KAJ1157273.1"/>
    <property type="molecule type" value="Genomic_DNA"/>
</dbReference>
<protein>
    <submittedName>
        <fullName evidence="1">Uncharacterized protein</fullName>
    </submittedName>
</protein>